<evidence type="ECO:0000313" key="2">
    <source>
        <dbReference type="Proteomes" id="UP001367508"/>
    </source>
</evidence>
<sequence length="80" mass="9063">MAKMRFLGKGISFFFGSLRDRSRVLYDLEAVETRGNVLLVGFESCQKELDRSLSLISGCRLPPSGSFDRTVERPKLNYSI</sequence>
<dbReference type="EMBL" id="JAYMYQ010000001">
    <property type="protein sequence ID" value="KAK7362777.1"/>
    <property type="molecule type" value="Genomic_DNA"/>
</dbReference>
<dbReference type="Proteomes" id="UP001367508">
    <property type="component" value="Unassembled WGS sequence"/>
</dbReference>
<comment type="caution">
    <text evidence="1">The sequence shown here is derived from an EMBL/GenBank/DDBJ whole genome shotgun (WGS) entry which is preliminary data.</text>
</comment>
<protein>
    <submittedName>
        <fullName evidence="1">Uncharacterized protein</fullName>
    </submittedName>
</protein>
<accession>A0AAN9R866</accession>
<organism evidence="1 2">
    <name type="scientific">Canavalia gladiata</name>
    <name type="common">Sword bean</name>
    <name type="synonym">Dolichos gladiatus</name>
    <dbReference type="NCBI Taxonomy" id="3824"/>
    <lineage>
        <taxon>Eukaryota</taxon>
        <taxon>Viridiplantae</taxon>
        <taxon>Streptophyta</taxon>
        <taxon>Embryophyta</taxon>
        <taxon>Tracheophyta</taxon>
        <taxon>Spermatophyta</taxon>
        <taxon>Magnoliopsida</taxon>
        <taxon>eudicotyledons</taxon>
        <taxon>Gunneridae</taxon>
        <taxon>Pentapetalae</taxon>
        <taxon>rosids</taxon>
        <taxon>fabids</taxon>
        <taxon>Fabales</taxon>
        <taxon>Fabaceae</taxon>
        <taxon>Papilionoideae</taxon>
        <taxon>50 kb inversion clade</taxon>
        <taxon>NPAAA clade</taxon>
        <taxon>indigoferoid/millettioid clade</taxon>
        <taxon>Phaseoleae</taxon>
        <taxon>Canavalia</taxon>
    </lineage>
</organism>
<name>A0AAN9R866_CANGL</name>
<dbReference type="AlphaFoldDB" id="A0AAN9R866"/>
<reference evidence="1 2" key="1">
    <citation type="submission" date="2024-01" db="EMBL/GenBank/DDBJ databases">
        <title>The genomes of 5 underutilized Papilionoideae crops provide insights into root nodulation and disease resistanc.</title>
        <authorList>
            <person name="Jiang F."/>
        </authorList>
    </citation>
    <scope>NUCLEOTIDE SEQUENCE [LARGE SCALE GENOMIC DNA]</scope>
    <source>
        <strain evidence="1">LVBAO_FW01</strain>
        <tissue evidence="1">Leaves</tissue>
    </source>
</reference>
<evidence type="ECO:0000313" key="1">
    <source>
        <dbReference type="EMBL" id="KAK7362777.1"/>
    </source>
</evidence>
<keyword evidence="2" id="KW-1185">Reference proteome</keyword>
<gene>
    <name evidence="1" type="ORF">VNO77_04898</name>
</gene>
<proteinExistence type="predicted"/>